<dbReference type="UniPathway" id="UPA00345"/>
<dbReference type="Pfam" id="PF09285">
    <property type="entry name" value="Elong-fact-P_C"/>
    <property type="match status" value="1"/>
</dbReference>
<dbReference type="FunFam" id="2.30.30.30:FF:000003">
    <property type="entry name" value="Elongation factor P"/>
    <property type="match status" value="1"/>
</dbReference>
<dbReference type="Gene3D" id="2.40.50.140">
    <property type="entry name" value="Nucleic acid-binding proteins"/>
    <property type="match status" value="2"/>
</dbReference>
<accession>A0A382BE39</accession>
<dbReference type="CDD" id="cd05794">
    <property type="entry name" value="S1_EF-P_repeat_2"/>
    <property type="match status" value="1"/>
</dbReference>
<dbReference type="PANTHER" id="PTHR30053:SF14">
    <property type="entry name" value="TRANSLATION ELONGATION FACTOR KOW-LIKE DOMAIN-CONTAINING PROTEIN"/>
    <property type="match status" value="1"/>
</dbReference>
<evidence type="ECO:0000259" key="7">
    <source>
        <dbReference type="SMART" id="SM00841"/>
    </source>
</evidence>
<dbReference type="NCBIfam" id="TIGR00038">
    <property type="entry name" value="efp"/>
    <property type="match status" value="1"/>
</dbReference>
<dbReference type="InterPro" id="IPR014722">
    <property type="entry name" value="Rib_uL2_dom2"/>
</dbReference>
<dbReference type="EMBL" id="UINC01029298">
    <property type="protein sequence ID" value="SVB11781.1"/>
    <property type="molecule type" value="Genomic_DNA"/>
</dbReference>
<dbReference type="InterPro" id="IPR013852">
    <property type="entry name" value="Transl_elong_P/YeiP_CS"/>
</dbReference>
<evidence type="ECO:0000256" key="6">
    <source>
        <dbReference type="ARBA" id="ARBA00022917"/>
    </source>
</evidence>
<evidence type="ECO:0000256" key="1">
    <source>
        <dbReference type="ARBA" id="ARBA00004496"/>
    </source>
</evidence>
<dbReference type="NCBIfam" id="NF001810">
    <property type="entry name" value="PRK00529.1"/>
    <property type="match status" value="1"/>
</dbReference>
<gene>
    <name evidence="9" type="ORF">METZ01_LOCUS164635</name>
</gene>
<reference evidence="9" key="1">
    <citation type="submission" date="2018-05" db="EMBL/GenBank/DDBJ databases">
        <authorList>
            <person name="Lanie J.A."/>
            <person name="Ng W.-L."/>
            <person name="Kazmierczak K.M."/>
            <person name="Andrzejewski T.M."/>
            <person name="Davidsen T.M."/>
            <person name="Wayne K.J."/>
            <person name="Tettelin H."/>
            <person name="Glass J.I."/>
            <person name="Rusch D."/>
            <person name="Podicherti R."/>
            <person name="Tsui H.-C.T."/>
            <person name="Winkler M.E."/>
        </authorList>
    </citation>
    <scope>NUCLEOTIDE SEQUENCE</scope>
</reference>
<comment type="subcellular location">
    <subcellularLocation>
        <location evidence="1">Cytoplasm</location>
    </subcellularLocation>
</comment>
<keyword evidence="4" id="KW-0963">Cytoplasm</keyword>
<dbReference type="InterPro" id="IPR015365">
    <property type="entry name" value="Elong-fact-P_C"/>
</dbReference>
<dbReference type="SMART" id="SM00841">
    <property type="entry name" value="Elong-fact-P_C"/>
    <property type="match status" value="1"/>
</dbReference>
<sequence>MRINGNAVKPGMILEHKGELWTITKSQSVKPGKGGAFNQVEMKNIKTNSKLNERFRASEEVERVRVDEETYQYLYQQDGKLILMNTTSFEQIELDKEFAGAKLVLLSENDEVIIEMYNEKPIGIQLPKTLPFIVKYTEAVVKGQTAASSNKPAVLENGLRVMVPPFIEQGEKIIINTEDLSYSKRVE</sequence>
<dbReference type="AlphaFoldDB" id="A0A382BE39"/>
<feature type="domain" description="Elongation factor P C-terminal" evidence="7">
    <location>
        <begin position="130"/>
        <end position="185"/>
    </location>
</feature>
<dbReference type="PANTHER" id="PTHR30053">
    <property type="entry name" value="ELONGATION FACTOR P"/>
    <property type="match status" value="1"/>
</dbReference>
<comment type="pathway">
    <text evidence="2">Protein biosynthesis; polypeptide chain elongation.</text>
</comment>
<dbReference type="InterPro" id="IPR012340">
    <property type="entry name" value="NA-bd_OB-fold"/>
</dbReference>
<evidence type="ECO:0008006" key="10">
    <source>
        <dbReference type="Google" id="ProtNLM"/>
    </source>
</evidence>
<dbReference type="FunFam" id="2.40.50.140:FF:000009">
    <property type="entry name" value="Elongation factor P"/>
    <property type="match status" value="1"/>
</dbReference>
<dbReference type="SUPFAM" id="SSF50104">
    <property type="entry name" value="Translation proteins SH3-like domain"/>
    <property type="match status" value="1"/>
</dbReference>
<protein>
    <recommendedName>
        <fullName evidence="10">Translation elongation factor P/YeiP central domain-containing protein</fullName>
    </recommendedName>
</protein>
<dbReference type="InterPro" id="IPR011768">
    <property type="entry name" value="Transl_elongation_fac_P"/>
</dbReference>
<dbReference type="GO" id="GO:0003746">
    <property type="term" value="F:translation elongation factor activity"/>
    <property type="evidence" value="ECO:0007669"/>
    <property type="project" value="UniProtKB-KW"/>
</dbReference>
<dbReference type="GO" id="GO:0005829">
    <property type="term" value="C:cytosol"/>
    <property type="evidence" value="ECO:0007669"/>
    <property type="project" value="UniProtKB-ARBA"/>
</dbReference>
<dbReference type="Pfam" id="PF01132">
    <property type="entry name" value="EFP"/>
    <property type="match status" value="1"/>
</dbReference>
<dbReference type="HAMAP" id="MF_00141">
    <property type="entry name" value="EF_P"/>
    <property type="match status" value="1"/>
</dbReference>
<dbReference type="InterPro" id="IPR008991">
    <property type="entry name" value="Translation_prot_SH3-like_sf"/>
</dbReference>
<dbReference type="CDD" id="cd04470">
    <property type="entry name" value="S1_EF-P_repeat_1"/>
    <property type="match status" value="1"/>
</dbReference>
<evidence type="ECO:0000313" key="9">
    <source>
        <dbReference type="EMBL" id="SVB11781.1"/>
    </source>
</evidence>
<dbReference type="FunFam" id="2.40.50.140:FF:000004">
    <property type="entry name" value="Elongation factor P"/>
    <property type="match status" value="1"/>
</dbReference>
<dbReference type="InterPro" id="IPR020599">
    <property type="entry name" value="Transl_elong_fac_P/YeiP"/>
</dbReference>
<keyword evidence="5" id="KW-0251">Elongation factor</keyword>
<comment type="similarity">
    <text evidence="3">Belongs to the elongation factor P family.</text>
</comment>
<proteinExistence type="inferred from homology"/>
<dbReference type="InterPro" id="IPR013185">
    <property type="entry name" value="Transl_elong_KOW-like"/>
</dbReference>
<evidence type="ECO:0000259" key="8">
    <source>
        <dbReference type="SMART" id="SM01185"/>
    </source>
</evidence>
<dbReference type="SMART" id="SM01185">
    <property type="entry name" value="EFP"/>
    <property type="match status" value="1"/>
</dbReference>
<evidence type="ECO:0000256" key="5">
    <source>
        <dbReference type="ARBA" id="ARBA00022768"/>
    </source>
</evidence>
<evidence type="ECO:0000256" key="3">
    <source>
        <dbReference type="ARBA" id="ARBA00009479"/>
    </source>
</evidence>
<name>A0A382BE39_9ZZZZ</name>
<evidence type="ECO:0000256" key="4">
    <source>
        <dbReference type="ARBA" id="ARBA00022490"/>
    </source>
</evidence>
<dbReference type="SUPFAM" id="SSF50249">
    <property type="entry name" value="Nucleic acid-binding proteins"/>
    <property type="match status" value="2"/>
</dbReference>
<dbReference type="Pfam" id="PF08207">
    <property type="entry name" value="EFP_N"/>
    <property type="match status" value="1"/>
</dbReference>
<keyword evidence="6" id="KW-0648">Protein biosynthesis</keyword>
<evidence type="ECO:0000256" key="2">
    <source>
        <dbReference type="ARBA" id="ARBA00004815"/>
    </source>
</evidence>
<dbReference type="InterPro" id="IPR001059">
    <property type="entry name" value="Transl_elong_P/YeiP_cen"/>
</dbReference>
<dbReference type="GO" id="GO:0043043">
    <property type="term" value="P:peptide biosynthetic process"/>
    <property type="evidence" value="ECO:0007669"/>
    <property type="project" value="InterPro"/>
</dbReference>
<organism evidence="9">
    <name type="scientific">marine metagenome</name>
    <dbReference type="NCBI Taxonomy" id="408172"/>
    <lineage>
        <taxon>unclassified sequences</taxon>
        <taxon>metagenomes</taxon>
        <taxon>ecological metagenomes</taxon>
    </lineage>
</organism>
<feature type="domain" description="Translation elongation factor P/YeiP central" evidence="8">
    <location>
        <begin position="68"/>
        <end position="122"/>
    </location>
</feature>
<dbReference type="PIRSF" id="PIRSF005901">
    <property type="entry name" value="EF-P"/>
    <property type="match status" value="1"/>
</dbReference>
<dbReference type="Gene3D" id="2.30.30.30">
    <property type="match status" value="1"/>
</dbReference>
<dbReference type="PROSITE" id="PS01275">
    <property type="entry name" value="EFP"/>
    <property type="match status" value="1"/>
</dbReference>